<dbReference type="EMBL" id="VITH01000006">
    <property type="protein sequence ID" value="TWA83136.1"/>
    <property type="molecule type" value="Genomic_DNA"/>
</dbReference>
<evidence type="ECO:0000256" key="1">
    <source>
        <dbReference type="ARBA" id="ARBA00057242"/>
    </source>
</evidence>
<dbReference type="InterPro" id="IPR027417">
    <property type="entry name" value="P-loop_NTPase"/>
</dbReference>
<dbReference type="InterPro" id="IPR010982">
    <property type="entry name" value="Lambda_DNA-bd_dom_sf"/>
</dbReference>
<dbReference type="Pfam" id="PF13614">
    <property type="entry name" value="AAA_31"/>
    <property type="match status" value="1"/>
</dbReference>
<evidence type="ECO:0000313" key="7">
    <source>
        <dbReference type="Proteomes" id="UP000318529"/>
    </source>
</evidence>
<dbReference type="InterPro" id="IPR050678">
    <property type="entry name" value="DNA_Partitioning_ATPase"/>
</dbReference>
<dbReference type="Gene3D" id="1.10.260.40">
    <property type="entry name" value="lambda repressor-like DNA-binding domains"/>
    <property type="match status" value="1"/>
</dbReference>
<accession>A0A560CE55</accession>
<dbReference type="RefSeq" id="WP_145675626.1">
    <property type="nucleotide sequence ID" value="NZ_VITF01000004.1"/>
</dbReference>
<gene>
    <name evidence="4" type="ORF">FBZ82_104407</name>
    <name evidence="5" type="ORF">FBZ83_106319</name>
</gene>
<dbReference type="EMBL" id="VITF01000004">
    <property type="protein sequence ID" value="TWA70247.1"/>
    <property type="molecule type" value="Genomic_DNA"/>
</dbReference>
<evidence type="ECO:0000313" key="6">
    <source>
        <dbReference type="Proteomes" id="UP000316083"/>
    </source>
</evidence>
<dbReference type="InterPro" id="IPR001387">
    <property type="entry name" value="Cro/C1-type_HTH"/>
</dbReference>
<evidence type="ECO:0000256" key="2">
    <source>
        <dbReference type="ARBA" id="ARBA00074747"/>
    </source>
</evidence>
<name>A0A560CE55_AZOBR</name>
<dbReference type="InterPro" id="IPR025669">
    <property type="entry name" value="AAA_dom"/>
</dbReference>
<comment type="caution">
    <text evidence="5">The sequence shown here is derived from an EMBL/GenBank/DDBJ whole genome shotgun (WGS) entry which is preliminary data.</text>
</comment>
<reference evidence="6 7" key="1">
    <citation type="submission" date="2019-06" db="EMBL/GenBank/DDBJ databases">
        <title>Genomic Encyclopedia of Type Strains, Phase IV (KMG-V): Genome sequencing to study the core and pangenomes of soil and plant-associated prokaryotes.</title>
        <authorList>
            <person name="Whitman W."/>
        </authorList>
    </citation>
    <scope>NUCLEOTIDE SEQUENCE [LARGE SCALE GENOMIC DNA]</scope>
    <source>
        <strain evidence="5 7">BR 11650</strain>
        <strain evidence="4 6">BR 11796</strain>
    </source>
</reference>
<dbReference type="Gene3D" id="3.40.50.300">
    <property type="entry name" value="P-loop containing nucleotide triphosphate hydrolases"/>
    <property type="match status" value="1"/>
</dbReference>
<evidence type="ECO:0000313" key="4">
    <source>
        <dbReference type="EMBL" id="TWA70247.1"/>
    </source>
</evidence>
<proteinExistence type="predicted"/>
<dbReference type="GO" id="GO:0003677">
    <property type="term" value="F:DNA binding"/>
    <property type="evidence" value="ECO:0007669"/>
    <property type="project" value="InterPro"/>
</dbReference>
<dbReference type="Proteomes" id="UP000316083">
    <property type="component" value="Unassembled WGS sequence"/>
</dbReference>
<dbReference type="CDD" id="cd00093">
    <property type="entry name" value="HTH_XRE"/>
    <property type="match status" value="1"/>
</dbReference>
<comment type="function">
    <text evidence="1">Involved in chromosome partition. Localize to both poles of the predivisional cell following completion of DNA replication.</text>
</comment>
<feature type="domain" description="AAA" evidence="3">
    <location>
        <begin position="73"/>
        <end position="248"/>
    </location>
</feature>
<dbReference type="CDD" id="cd02042">
    <property type="entry name" value="ParAB_family"/>
    <property type="match status" value="1"/>
</dbReference>
<evidence type="ECO:0000259" key="3">
    <source>
        <dbReference type="Pfam" id="PF13614"/>
    </source>
</evidence>
<sequence length="336" mass="36515">MRGEDMRSYREGRGLSQPDFAVFLNEGLGRRYGRQQISRWENGAERIPEAVAGLLRKEMLGPEAVHGPALVTVLTNQKGGVGKTTTAVNVATIIAQNGSKTLLIDADAQANATLHLGVNAMEREEQARTLYDALLGKADIRDCVLTMDRSGLDLLPSSIRLSQGEVELAAKPAPNFTLRGCLAEIRKRYDHIIIDCPPNLGQMTLNGLTAADLVLIPCQAELMAIAGVDYLLKTIDELQRLCHPTLNILGLLPTMYTQRNTQDRESLSLIHERYGKTMRVFEPVPRSTTYAQAVAAGRATIEVAPEVAGAPAFNTIASALMAERAKRFGSEVSHAA</sequence>
<organism evidence="5 7">
    <name type="scientific">Azospirillum brasilense</name>
    <dbReference type="NCBI Taxonomy" id="192"/>
    <lineage>
        <taxon>Bacteria</taxon>
        <taxon>Pseudomonadati</taxon>
        <taxon>Pseudomonadota</taxon>
        <taxon>Alphaproteobacteria</taxon>
        <taxon>Rhodospirillales</taxon>
        <taxon>Azospirillaceae</taxon>
        <taxon>Azospirillum</taxon>
    </lineage>
</organism>
<dbReference type="PANTHER" id="PTHR13696:SF99">
    <property type="entry name" value="COBYRINIC ACID AC-DIAMIDE SYNTHASE"/>
    <property type="match status" value="1"/>
</dbReference>
<dbReference type="Proteomes" id="UP000318529">
    <property type="component" value="Unassembled WGS sequence"/>
</dbReference>
<dbReference type="SUPFAM" id="SSF52540">
    <property type="entry name" value="P-loop containing nucleoside triphosphate hydrolases"/>
    <property type="match status" value="1"/>
</dbReference>
<protein>
    <recommendedName>
        <fullName evidence="2">Chromosome partitioning protein ParA</fullName>
    </recommendedName>
</protein>
<dbReference type="PANTHER" id="PTHR13696">
    <property type="entry name" value="P-LOOP CONTAINING NUCLEOSIDE TRIPHOSPHATE HYDROLASE"/>
    <property type="match status" value="1"/>
</dbReference>
<dbReference type="AlphaFoldDB" id="A0A560CE55"/>
<dbReference type="FunFam" id="3.40.50.300:FF:000285">
    <property type="entry name" value="Sporulation initiation inhibitor Soj"/>
    <property type="match status" value="1"/>
</dbReference>
<evidence type="ECO:0000313" key="5">
    <source>
        <dbReference type="EMBL" id="TWA83136.1"/>
    </source>
</evidence>